<evidence type="ECO:0000313" key="2">
    <source>
        <dbReference type="EMBL" id="GME69310.1"/>
    </source>
</evidence>
<evidence type="ECO:0000313" key="3">
    <source>
        <dbReference type="Proteomes" id="UP001165120"/>
    </source>
</evidence>
<evidence type="ECO:0000259" key="1">
    <source>
        <dbReference type="Pfam" id="PF22998"/>
    </source>
</evidence>
<accession>A0A9W6WGD7</accession>
<proteinExistence type="predicted"/>
<dbReference type="Pfam" id="PF22998">
    <property type="entry name" value="GNAT_LYC1-like"/>
    <property type="match status" value="1"/>
</dbReference>
<dbReference type="PANTHER" id="PTHR34815:SF2">
    <property type="entry name" value="N-ACETYLTRANSFERASE DOMAIN-CONTAINING PROTEIN"/>
    <property type="match status" value="1"/>
</dbReference>
<dbReference type="InterPro" id="IPR016181">
    <property type="entry name" value="Acyl_CoA_acyltransferase"/>
</dbReference>
<comment type="caution">
    <text evidence="2">The sequence shown here is derived from an EMBL/GenBank/DDBJ whole genome shotgun (WGS) entry which is preliminary data.</text>
</comment>
<protein>
    <submittedName>
        <fullName evidence="2">Unnamed protein product</fullName>
    </submittedName>
</protein>
<dbReference type="InterPro" id="IPR053013">
    <property type="entry name" value="LAT"/>
</dbReference>
<dbReference type="SUPFAM" id="SSF55729">
    <property type="entry name" value="Acyl-CoA N-acyltransferases (Nat)"/>
    <property type="match status" value="1"/>
</dbReference>
<sequence length="453" mass="53042">MTISDPQNFELELTLSPKIYSYCQSRNYETWGIGLTNEQYLEREVVSYQGPMCNASRDFLKDREGVLYWVLRDKTIVKKDADDEDTYNIVCACETLGRKSIVYDPNGNEGKGQIHQDILSTVIGSVYTFPEFRKRGYASNMFVLLIKKMEEYLYGANSSNLNFSYLYSEVGEYYSRFGYKSFHIPLFEFKVPEPTTTTTETLIPIDKVNNYLDHSEILKFGEFEELMETYKNKFETAFKESVKGNKDKYIVATYPNARINDWFHRRGIHTYFCRNSQDGDSNEAKIRELSKELVFGLKLKSNPDNFLVYHQDVASNELVILLVNSDSNENYVKLIQDTIKLSSISDKINKHKIKKVKVWITELITDFSDRLSFKQRLEDFEAFKEDEINLKLGERKQLIDLYNSLKSEDSIEFELLGNIESLSAIRFLDDELNEQTIKDDSLIWSFNSKWTWY</sequence>
<dbReference type="EMBL" id="BSXN01000638">
    <property type="protein sequence ID" value="GME69310.1"/>
    <property type="molecule type" value="Genomic_DNA"/>
</dbReference>
<dbReference type="InterPro" id="IPR055100">
    <property type="entry name" value="GNAT_LYC1-like"/>
</dbReference>
<dbReference type="AlphaFoldDB" id="A0A9W6WGD7"/>
<organism evidence="2 3">
    <name type="scientific">Candida boidinii</name>
    <name type="common">Yeast</name>
    <dbReference type="NCBI Taxonomy" id="5477"/>
    <lineage>
        <taxon>Eukaryota</taxon>
        <taxon>Fungi</taxon>
        <taxon>Dikarya</taxon>
        <taxon>Ascomycota</taxon>
        <taxon>Saccharomycotina</taxon>
        <taxon>Pichiomycetes</taxon>
        <taxon>Pichiales</taxon>
        <taxon>Pichiaceae</taxon>
        <taxon>Ogataea</taxon>
        <taxon>Ogataea/Candida clade</taxon>
    </lineage>
</organism>
<gene>
    <name evidence="2" type="ORF">Cboi02_000222100</name>
</gene>
<name>A0A9W6WGD7_CANBO</name>
<reference evidence="2" key="1">
    <citation type="submission" date="2023-04" db="EMBL/GenBank/DDBJ databases">
        <title>Candida boidinii NBRC 10035.</title>
        <authorList>
            <person name="Ichikawa N."/>
            <person name="Sato H."/>
            <person name="Tonouchi N."/>
        </authorList>
    </citation>
    <scope>NUCLEOTIDE SEQUENCE</scope>
    <source>
        <strain evidence="2">NBRC 10035</strain>
    </source>
</reference>
<dbReference type="Proteomes" id="UP001165120">
    <property type="component" value="Unassembled WGS sequence"/>
</dbReference>
<feature type="domain" description="LYC1 C-terminal" evidence="1">
    <location>
        <begin position="212"/>
        <end position="452"/>
    </location>
</feature>
<keyword evidence="3" id="KW-1185">Reference proteome</keyword>
<dbReference type="PANTHER" id="PTHR34815">
    <property type="entry name" value="LYSINE ACETYLTRANSFERASE"/>
    <property type="match status" value="1"/>
</dbReference>
<dbReference type="Gene3D" id="3.40.630.30">
    <property type="match status" value="1"/>
</dbReference>